<protein>
    <recommendedName>
        <fullName evidence="5">Phage protein</fullName>
    </recommendedName>
</protein>
<evidence type="ECO:0000313" key="3">
    <source>
        <dbReference type="Proteomes" id="UP000269351"/>
    </source>
</evidence>
<reference evidence="1 4" key="1">
    <citation type="submission" date="2020-07" db="EMBL/GenBank/DDBJ databases">
        <title>A pangenomic view of the genus Pectobacterium provides insights into genome organization, phylogeny, and virulence.</title>
        <authorList>
            <person name="Jonkheer E."/>
            <person name="Brankovics B."/>
            <person name="Houwers I."/>
            <person name="Van Der Wolf J."/>
            <person name="Bonants P."/>
            <person name="Vreeburg R."/>
            <person name="Bollema R."/>
            <person name="De Haan J."/>
            <person name="Berke L."/>
            <person name="De Ridder D."/>
            <person name="Smit S."/>
            <person name="Van Der Lee T.A.J."/>
        </authorList>
    </citation>
    <scope>NUCLEOTIDE SEQUENCE [LARGE SCALE GENOMIC DNA]</scope>
    <source>
        <strain evidence="1 4">NAK:384</strain>
    </source>
</reference>
<evidence type="ECO:0008006" key="5">
    <source>
        <dbReference type="Google" id="ProtNLM"/>
    </source>
</evidence>
<dbReference type="Proteomes" id="UP000762586">
    <property type="component" value="Unassembled WGS sequence"/>
</dbReference>
<keyword evidence="4" id="KW-1185">Reference proteome</keyword>
<name>A0A3S5K246_9GAMM</name>
<dbReference type="EMBL" id="JACGET010000011">
    <property type="protein sequence ID" value="MBN3106321.1"/>
    <property type="molecule type" value="Genomic_DNA"/>
</dbReference>
<proteinExistence type="predicted"/>
<dbReference type="Pfam" id="PF09684">
    <property type="entry name" value="Tail_P2_I"/>
    <property type="match status" value="1"/>
</dbReference>
<dbReference type="EMBL" id="CP065031">
    <property type="protein sequence ID" value="QPK23629.1"/>
    <property type="molecule type" value="Genomic_DNA"/>
</dbReference>
<accession>A0A3S5K246</accession>
<organism evidence="2 3">
    <name type="scientific">Pectobacterium brasiliense</name>
    <dbReference type="NCBI Taxonomy" id="180957"/>
    <lineage>
        <taxon>Bacteria</taxon>
        <taxon>Pseudomonadati</taxon>
        <taxon>Pseudomonadota</taxon>
        <taxon>Gammaproteobacteria</taxon>
        <taxon>Enterobacterales</taxon>
        <taxon>Pectobacteriaceae</taxon>
        <taxon>Pectobacterium</taxon>
    </lineage>
</organism>
<reference evidence="2 3" key="2">
    <citation type="submission" date="2020-11" db="EMBL/GenBank/DDBJ databases">
        <title>Complete genome sequence of Pectobacterium brasiliense strain F126.</title>
        <authorList>
            <person name="Miroshnikov K."/>
            <person name="Vo T.N.H."/>
            <person name="Khodykina M.V."/>
            <person name="Kabanova A.P."/>
            <person name="Shneider M."/>
            <person name="Korzhenkov A."/>
            <person name="Toschakov S.V."/>
            <person name="Miroshnikov K.A."/>
            <person name="Ignatov A.N."/>
            <person name="Mikhailova Y.V."/>
            <person name="Shelenkov A."/>
            <person name="Yanushevich Y.G."/>
            <person name="Evseev P.V."/>
        </authorList>
    </citation>
    <scope>NUCLEOTIDE SEQUENCE [LARGE SCALE GENOMIC DNA]</scope>
    <source>
        <strain evidence="2 3">F126</strain>
    </source>
</reference>
<evidence type="ECO:0000313" key="4">
    <source>
        <dbReference type="Proteomes" id="UP000762586"/>
    </source>
</evidence>
<dbReference type="RefSeq" id="WP_119871197.1">
    <property type="nucleotide sequence ID" value="NZ_CP059955.1"/>
</dbReference>
<dbReference type="AlphaFoldDB" id="A0A3S5K246"/>
<evidence type="ECO:0000313" key="2">
    <source>
        <dbReference type="EMBL" id="QPK23629.1"/>
    </source>
</evidence>
<dbReference type="InterPro" id="IPR006521">
    <property type="entry name" value="Tail_protein_I"/>
</dbReference>
<dbReference type="Proteomes" id="UP000269351">
    <property type="component" value="Chromosome"/>
</dbReference>
<gene>
    <name evidence="2" type="ORF">F126LOC_018705</name>
    <name evidence="1" type="ORF">H4F48_09530</name>
</gene>
<sequence length="210" mass="24281">MPDFRQQLESLRLPSWMDKGEPAKLLRASKRYWQQVNDWMRWPLQQLDAETCPVSLLNVLAYQRDIERFNGEPLSLYRKRVKWAFINAQDAGSVAGFIRIFARLDVGAVELKERQAGYEWDVILVRINDEQLSTYNTLMMNLVRQYGRTCRRYSFDVSNGDVAMVRAGEFTHCAEYYAASAEVMHGLINGRQSVNAPDFAASMEFYTASL</sequence>
<evidence type="ECO:0000313" key="1">
    <source>
        <dbReference type="EMBL" id="MBN3106321.1"/>
    </source>
</evidence>